<dbReference type="Gene3D" id="3.40.50.720">
    <property type="entry name" value="NAD(P)-binding Rossmann-like Domain"/>
    <property type="match status" value="1"/>
</dbReference>
<dbReference type="Proteomes" id="UP000807371">
    <property type="component" value="Unassembled WGS sequence"/>
</dbReference>
<dbReference type="RefSeq" id="WP_197989014.1">
    <property type="nucleotide sequence ID" value="NZ_JACYXC010000001.1"/>
</dbReference>
<accession>A0ABS0NJU0</accession>
<protein>
    <submittedName>
        <fullName evidence="5">NAD(P)-dependent oxidoreductase</fullName>
    </submittedName>
</protein>
<dbReference type="InterPro" id="IPR048666">
    <property type="entry name" value="RedAm-like_C"/>
</dbReference>
<dbReference type="EMBL" id="JACYXC010000001">
    <property type="protein sequence ID" value="MBH5335465.1"/>
    <property type="molecule type" value="Genomic_DNA"/>
</dbReference>
<dbReference type="PANTHER" id="PTHR43580">
    <property type="entry name" value="OXIDOREDUCTASE GLYR1-RELATED"/>
    <property type="match status" value="1"/>
</dbReference>
<dbReference type="InterPro" id="IPR006115">
    <property type="entry name" value="6PGDH_NADP-bd"/>
</dbReference>
<dbReference type="InterPro" id="IPR013328">
    <property type="entry name" value="6PGD_dom2"/>
</dbReference>
<name>A0ABS0NJU0_9ACTN</name>
<keyword evidence="6" id="KW-1185">Reference proteome</keyword>
<dbReference type="Gene3D" id="1.10.1040.10">
    <property type="entry name" value="N-(1-d-carboxylethyl)-l-norvaline Dehydrogenase, domain 2"/>
    <property type="match status" value="1"/>
</dbReference>
<evidence type="ECO:0000313" key="5">
    <source>
        <dbReference type="EMBL" id="MBH5335465.1"/>
    </source>
</evidence>
<dbReference type="SUPFAM" id="SSF48179">
    <property type="entry name" value="6-phosphogluconate dehydrogenase C-terminal domain-like"/>
    <property type="match status" value="1"/>
</dbReference>
<evidence type="ECO:0000259" key="3">
    <source>
        <dbReference type="Pfam" id="PF03446"/>
    </source>
</evidence>
<dbReference type="InterPro" id="IPR008927">
    <property type="entry name" value="6-PGluconate_DH-like_C_sf"/>
</dbReference>
<dbReference type="PANTHER" id="PTHR43580:SF2">
    <property type="entry name" value="CYTOKINE-LIKE NUCLEAR FACTOR N-PAC"/>
    <property type="match status" value="1"/>
</dbReference>
<feature type="domain" description="6-phosphogluconate dehydrogenase NADP-binding" evidence="3">
    <location>
        <begin position="6"/>
        <end position="153"/>
    </location>
</feature>
<gene>
    <name evidence="5" type="ORF">IHE55_11930</name>
</gene>
<evidence type="ECO:0000313" key="6">
    <source>
        <dbReference type="Proteomes" id="UP000807371"/>
    </source>
</evidence>
<sequence>MDTRAVVVIGLGPMGQAMAGAFLDQGYRVTVWNRTASRAEALVTRGAVLAGTVDEALRAAEVVILSLTDYDAMYAVLGPAERSLEGRVVVNLTSDTPERAREAAAWFTERGARQLTGGVRTPPSGIGDPAFSTFYSGPRELFEAHRPLLEVLTGTDYRGEDPGLAALFYQLQMDMFWTSMLSWLHAVAVADAHGITAEELLPYAEETLGGMPQFLNFYTPRIDAREHPGDVDRLTMGVASVEHVAHTTRAAGVDTALPAAVAEIFRRGAAQGYGDSSFTSLLEVFRAAAAAPAPAG</sequence>
<evidence type="ECO:0000256" key="1">
    <source>
        <dbReference type="ARBA" id="ARBA00009080"/>
    </source>
</evidence>
<evidence type="ECO:0000256" key="2">
    <source>
        <dbReference type="ARBA" id="ARBA00023002"/>
    </source>
</evidence>
<dbReference type="Pfam" id="PF03446">
    <property type="entry name" value="NAD_binding_2"/>
    <property type="match status" value="1"/>
</dbReference>
<keyword evidence="2" id="KW-0560">Oxidoreductase</keyword>
<comment type="similarity">
    <text evidence="1">Belongs to the HIBADH-related family.</text>
</comment>
<organism evidence="5 6">
    <name type="scientific">Streptomyces pactum</name>
    <dbReference type="NCBI Taxonomy" id="68249"/>
    <lineage>
        <taxon>Bacteria</taxon>
        <taxon>Bacillati</taxon>
        <taxon>Actinomycetota</taxon>
        <taxon>Actinomycetes</taxon>
        <taxon>Kitasatosporales</taxon>
        <taxon>Streptomycetaceae</taxon>
        <taxon>Streptomyces</taxon>
    </lineage>
</organism>
<reference evidence="5 6" key="1">
    <citation type="submission" date="2020-09" db="EMBL/GenBank/DDBJ databases">
        <title>Biosynthesis of the nuclear factor of activated T cells inhibitor NFAT-133 and its congeners in Streptomyces pactum.</title>
        <authorList>
            <person name="Zhou W."/>
            <person name="Posri P."/>
            <person name="Abugrain M.E."/>
            <person name="Weisberg A.J."/>
            <person name="Chang J.H."/>
            <person name="Mahmud T."/>
        </authorList>
    </citation>
    <scope>NUCLEOTIDE SEQUENCE [LARGE SCALE GENOMIC DNA]</scope>
    <source>
        <strain evidence="5 6">ATCC 27456</strain>
    </source>
</reference>
<dbReference type="InterPro" id="IPR015815">
    <property type="entry name" value="HIBADH-related"/>
</dbReference>
<proteinExistence type="inferred from homology"/>
<dbReference type="InterPro" id="IPR036291">
    <property type="entry name" value="NAD(P)-bd_dom_sf"/>
</dbReference>
<evidence type="ECO:0000259" key="4">
    <source>
        <dbReference type="Pfam" id="PF21761"/>
    </source>
</evidence>
<dbReference type="InterPro" id="IPR051265">
    <property type="entry name" value="HIBADH-related_NP60_sf"/>
</dbReference>
<dbReference type="PIRSF" id="PIRSF000103">
    <property type="entry name" value="HIBADH"/>
    <property type="match status" value="1"/>
</dbReference>
<feature type="domain" description="NADPH-dependent reductive aminase-like C-terminal" evidence="4">
    <location>
        <begin position="161"/>
        <end position="286"/>
    </location>
</feature>
<dbReference type="SUPFAM" id="SSF51735">
    <property type="entry name" value="NAD(P)-binding Rossmann-fold domains"/>
    <property type="match status" value="1"/>
</dbReference>
<comment type="caution">
    <text evidence="5">The sequence shown here is derived from an EMBL/GenBank/DDBJ whole genome shotgun (WGS) entry which is preliminary data.</text>
</comment>
<dbReference type="Pfam" id="PF21761">
    <property type="entry name" value="RedAm-like_C"/>
    <property type="match status" value="1"/>
</dbReference>